<evidence type="ECO:0000256" key="2">
    <source>
        <dbReference type="ARBA" id="ARBA00004609"/>
    </source>
</evidence>
<evidence type="ECO:0000313" key="11">
    <source>
        <dbReference type="Proteomes" id="UP000195570"/>
    </source>
</evidence>
<dbReference type="GO" id="GO:0005886">
    <property type="term" value="C:plasma membrane"/>
    <property type="evidence" value="ECO:0007669"/>
    <property type="project" value="UniProtKB-SubCell"/>
</dbReference>
<comment type="caution">
    <text evidence="10">The sequence shown here is derived from an EMBL/GenBank/DDBJ whole genome shotgun (WGS) entry which is preliminary data.</text>
</comment>
<dbReference type="AlphaFoldDB" id="A0A1G4IAC6"/>
<dbReference type="RefSeq" id="XP_067079957.1">
    <property type="nucleotide sequence ID" value="XM_067223856.1"/>
</dbReference>
<dbReference type="VEuPathDB" id="TriTrypDB:TEOVI_000055100"/>
<evidence type="ECO:0000259" key="9">
    <source>
        <dbReference type="Pfam" id="PF13206"/>
    </source>
</evidence>
<keyword evidence="11" id="KW-1185">Reference proteome</keyword>
<evidence type="ECO:0000256" key="5">
    <source>
        <dbReference type="ARBA" id="ARBA00022729"/>
    </source>
</evidence>
<comment type="function">
    <text evidence="1">VSG forms a coat on the surface of the parasite. The trypanosome evades the immune response of the host by expressing a series of antigenically distinct VSGs from an estimated 1000 VSG genes.</text>
</comment>
<accession>A0A1G4IAC6</accession>
<keyword evidence="3" id="KW-1003">Cell membrane</keyword>
<evidence type="ECO:0000313" key="10">
    <source>
        <dbReference type="EMBL" id="SCU68892.1"/>
    </source>
</evidence>
<evidence type="ECO:0000256" key="4">
    <source>
        <dbReference type="ARBA" id="ARBA00022622"/>
    </source>
</evidence>
<dbReference type="GO" id="GO:0098552">
    <property type="term" value="C:side of membrane"/>
    <property type="evidence" value="ECO:0007669"/>
    <property type="project" value="UniProtKB-KW"/>
</dbReference>
<evidence type="ECO:0000256" key="3">
    <source>
        <dbReference type="ARBA" id="ARBA00022475"/>
    </source>
</evidence>
<name>A0A1G4IAC6_TRYEQ</name>
<feature type="domain" description="Trypanosome variant surface glycoprotein B-type N-terminal" evidence="9">
    <location>
        <begin position="8"/>
        <end position="181"/>
    </location>
</feature>
<gene>
    <name evidence="10" type="ORF">TEOVI_000055100</name>
</gene>
<reference evidence="10" key="1">
    <citation type="submission" date="2016-09" db="EMBL/GenBank/DDBJ databases">
        <authorList>
            <person name="Hebert L."/>
            <person name="Moumen B."/>
        </authorList>
    </citation>
    <scope>NUCLEOTIDE SEQUENCE [LARGE SCALE GENOMIC DNA]</scope>
    <source>
        <strain evidence="10">OVI</strain>
    </source>
</reference>
<evidence type="ECO:0000256" key="6">
    <source>
        <dbReference type="ARBA" id="ARBA00023136"/>
    </source>
</evidence>
<dbReference type="Pfam" id="PF13206">
    <property type="entry name" value="VSG_B"/>
    <property type="match status" value="1"/>
</dbReference>
<evidence type="ECO:0000256" key="7">
    <source>
        <dbReference type="ARBA" id="ARBA00023180"/>
    </source>
</evidence>
<keyword evidence="7" id="KW-0325">Glycoprotein</keyword>
<dbReference type="InterPro" id="IPR025932">
    <property type="entry name" value="Trypano_VSG_B_N_dom"/>
</dbReference>
<evidence type="ECO:0000256" key="1">
    <source>
        <dbReference type="ARBA" id="ARBA00002523"/>
    </source>
</evidence>
<comment type="subcellular location">
    <subcellularLocation>
        <location evidence="2">Cell membrane</location>
        <topology evidence="2">Lipid-anchor</topology>
        <topology evidence="2">GPI-anchor</topology>
    </subcellularLocation>
</comment>
<organism evidence="10 11">
    <name type="scientific">Trypanosoma equiperdum</name>
    <dbReference type="NCBI Taxonomy" id="5694"/>
    <lineage>
        <taxon>Eukaryota</taxon>
        <taxon>Discoba</taxon>
        <taxon>Euglenozoa</taxon>
        <taxon>Kinetoplastea</taxon>
        <taxon>Metakinetoplastina</taxon>
        <taxon>Trypanosomatida</taxon>
        <taxon>Trypanosomatidae</taxon>
        <taxon>Trypanosoma</taxon>
    </lineage>
</organism>
<dbReference type="EMBL" id="CZPT02001098">
    <property type="protein sequence ID" value="SCU68892.1"/>
    <property type="molecule type" value="Genomic_DNA"/>
</dbReference>
<sequence>MCTPASTAAAANRPGGAPAAEIICLCFGDNGDTTDYCKVGKDPTGLTSGSARDKASEDWDANIYPKCSGGADTGQLTPTRLASSTAAIISDLGKVGIIGNSAPNGATHSGHADAAIPGAHHLGQASPDCQRAHAADDMIGGASKGVCVDYNNLLQDGGYVLWMRKAKEPSMELDTIQAISSEGIALVKAAQAVKDGNPFACR</sequence>
<dbReference type="Proteomes" id="UP000195570">
    <property type="component" value="Unassembled WGS sequence"/>
</dbReference>
<keyword evidence="5" id="KW-0732">Signal</keyword>
<evidence type="ECO:0000256" key="8">
    <source>
        <dbReference type="ARBA" id="ARBA00023288"/>
    </source>
</evidence>
<keyword evidence="8" id="KW-0449">Lipoprotein</keyword>
<dbReference type="GeneID" id="92374491"/>
<proteinExistence type="predicted"/>
<keyword evidence="6" id="KW-0472">Membrane</keyword>
<keyword evidence="4" id="KW-0336">GPI-anchor</keyword>
<protein>
    <submittedName>
        <fullName evidence="10">Trypanosomal VSG domain containing protein, putative</fullName>
    </submittedName>
</protein>